<gene>
    <name evidence="2" type="primary">pipB</name>
    <name evidence="2" type="ORF">CLORY_06440</name>
</gene>
<dbReference type="AlphaFoldDB" id="A0A1V4IXA1"/>
<dbReference type="RefSeq" id="WP_079422100.1">
    <property type="nucleotide sequence ID" value="NZ_MZGV01000004.1"/>
</dbReference>
<organism evidence="2 3">
    <name type="scientific">Clostridium oryzae</name>
    <dbReference type="NCBI Taxonomy" id="1450648"/>
    <lineage>
        <taxon>Bacteria</taxon>
        <taxon>Bacillati</taxon>
        <taxon>Bacillota</taxon>
        <taxon>Clostridia</taxon>
        <taxon>Eubacteriales</taxon>
        <taxon>Clostridiaceae</taxon>
        <taxon>Clostridium</taxon>
    </lineage>
</organism>
<dbReference type="STRING" id="1450648.CLORY_06440"/>
<dbReference type="PANTHER" id="PTHR47485">
    <property type="entry name" value="THYLAKOID LUMENAL 17.4 KDA PROTEIN, CHLOROPLASTIC"/>
    <property type="match status" value="1"/>
</dbReference>
<evidence type="ECO:0000313" key="3">
    <source>
        <dbReference type="Proteomes" id="UP000190080"/>
    </source>
</evidence>
<reference evidence="2 3" key="1">
    <citation type="submission" date="2017-03" db="EMBL/GenBank/DDBJ databases">
        <title>Genome sequence of Clostridium oryzae DSM 28571.</title>
        <authorList>
            <person name="Poehlein A."/>
            <person name="Daniel R."/>
        </authorList>
    </citation>
    <scope>NUCLEOTIDE SEQUENCE [LARGE SCALE GENOMIC DNA]</scope>
    <source>
        <strain evidence="2 3">DSM 28571</strain>
    </source>
</reference>
<dbReference type="SUPFAM" id="SSF141571">
    <property type="entry name" value="Pentapeptide repeat-like"/>
    <property type="match status" value="1"/>
</dbReference>
<comment type="caution">
    <text evidence="2">The sequence shown here is derived from an EMBL/GenBank/DDBJ whole genome shotgun (WGS) entry which is preliminary data.</text>
</comment>
<dbReference type="Proteomes" id="UP000190080">
    <property type="component" value="Unassembled WGS sequence"/>
</dbReference>
<dbReference type="Pfam" id="PF00805">
    <property type="entry name" value="Pentapeptide"/>
    <property type="match status" value="1"/>
</dbReference>
<keyword evidence="1" id="KW-0677">Repeat</keyword>
<evidence type="ECO:0000313" key="2">
    <source>
        <dbReference type="EMBL" id="OPJ64450.1"/>
    </source>
</evidence>
<evidence type="ECO:0000256" key="1">
    <source>
        <dbReference type="ARBA" id="ARBA00022737"/>
    </source>
</evidence>
<keyword evidence="3" id="KW-1185">Reference proteome</keyword>
<sequence>MTNQNSIKYSKELYEKLMIDCQNCFGFCCVALYFSASEGFPANKDAGKPCINLQADYRCAVHKNLREKGLKGCTAYDCFGAGQKVAQVTYGGHDWRKKPETANRMFDTFLVMRQLHEILWYLIEAFRVQTDGIIEKDISSMISETERLTNLDADNLIQLNLDTHRNNVNVLLSKTSEAVRTKTRRGQKSGLKRKKSILGRPDYIGADFRRTNLRGADLRGALLIAANLSGSDLTGADLIGADLRDADIRGANLAESIFITQIQINAAKGDSNTKLPVSLTRPAYWDK</sequence>
<proteinExistence type="predicted"/>
<dbReference type="EMBL" id="MZGV01000004">
    <property type="protein sequence ID" value="OPJ64450.1"/>
    <property type="molecule type" value="Genomic_DNA"/>
</dbReference>
<name>A0A1V4IXA1_9CLOT</name>
<dbReference type="Gene3D" id="2.160.20.80">
    <property type="entry name" value="E3 ubiquitin-protein ligase SopA"/>
    <property type="match status" value="1"/>
</dbReference>
<dbReference type="PANTHER" id="PTHR47485:SF1">
    <property type="entry name" value="THYLAKOID LUMENAL 17.4 KDA PROTEIN, CHLOROPLASTIC"/>
    <property type="match status" value="1"/>
</dbReference>
<accession>A0A1V4IXA1</accession>
<dbReference type="InterPro" id="IPR001646">
    <property type="entry name" value="5peptide_repeat"/>
</dbReference>
<protein>
    <submittedName>
        <fullName evidence="2">Secreted effector protein PipB</fullName>
    </submittedName>
</protein>